<feature type="domain" description="Alpha-carbonic anhydrase" evidence="5">
    <location>
        <begin position="58"/>
        <end position="251"/>
    </location>
</feature>
<keyword evidence="4" id="KW-0456">Lyase</keyword>
<keyword evidence="6" id="KW-1185">Reference proteome</keyword>
<proteinExistence type="inferred from homology"/>
<dbReference type="Pfam" id="PF00194">
    <property type="entry name" value="Carb_anhydrase"/>
    <property type="match status" value="1"/>
</dbReference>
<dbReference type="SUPFAM" id="SSF51069">
    <property type="entry name" value="Carbonic anhydrase"/>
    <property type="match status" value="1"/>
</dbReference>
<dbReference type="PANTHER" id="PTHR18952">
    <property type="entry name" value="CARBONIC ANHYDRASE"/>
    <property type="match status" value="1"/>
</dbReference>
<dbReference type="Gene3D" id="3.10.200.10">
    <property type="entry name" value="Alpha carbonic anhydrase"/>
    <property type="match status" value="1"/>
</dbReference>
<dbReference type="GO" id="GO:0004089">
    <property type="term" value="F:carbonate dehydratase activity"/>
    <property type="evidence" value="ECO:0007669"/>
    <property type="project" value="UniProtKB-UniRule"/>
</dbReference>
<dbReference type="EC" id="4.2.1.1" evidence="4"/>
<dbReference type="InterPro" id="IPR001148">
    <property type="entry name" value="CA_dom"/>
</dbReference>
<dbReference type="GO" id="GO:0005886">
    <property type="term" value="C:plasma membrane"/>
    <property type="evidence" value="ECO:0007669"/>
    <property type="project" value="TreeGrafter"/>
</dbReference>
<dbReference type="PROSITE" id="PS00162">
    <property type="entry name" value="ALPHA_CA_1"/>
    <property type="match status" value="1"/>
</dbReference>
<protein>
    <recommendedName>
        <fullName evidence="4">Carbonic anhydrase</fullName>
        <ecNumber evidence="4">4.2.1.1</ecNumber>
    </recommendedName>
</protein>
<dbReference type="GeneID" id="102377079"/>
<dbReference type="InterPro" id="IPR036398">
    <property type="entry name" value="CA_dom_sf"/>
</dbReference>
<dbReference type="InterPro" id="IPR018338">
    <property type="entry name" value="Carbonic_anhydrase_a-class_CS"/>
</dbReference>
<keyword evidence="3 4" id="KW-0862">Zinc</keyword>
<evidence type="ECO:0000256" key="1">
    <source>
        <dbReference type="ARBA" id="ARBA00010718"/>
    </source>
</evidence>
<gene>
    <name evidence="7" type="primary">LOC102377079</name>
</gene>
<dbReference type="InterPro" id="IPR023561">
    <property type="entry name" value="Carbonic_anhydrase_a-class"/>
</dbReference>
<evidence type="ECO:0000256" key="2">
    <source>
        <dbReference type="ARBA" id="ARBA00022723"/>
    </source>
</evidence>
<evidence type="ECO:0000256" key="4">
    <source>
        <dbReference type="RuleBase" id="RU367011"/>
    </source>
</evidence>
<evidence type="ECO:0000259" key="5">
    <source>
        <dbReference type="PROSITE" id="PS51144"/>
    </source>
</evidence>
<dbReference type="AlphaFoldDB" id="A0A3Q0FUL6"/>
<name>A0A3Q0FUL6_ALLSI</name>
<comment type="catalytic activity">
    <reaction evidence="4">
        <text>hydrogencarbonate + H(+) = CO2 + H2O</text>
        <dbReference type="Rhea" id="RHEA:10748"/>
        <dbReference type="ChEBI" id="CHEBI:15377"/>
        <dbReference type="ChEBI" id="CHEBI:15378"/>
        <dbReference type="ChEBI" id="CHEBI:16526"/>
        <dbReference type="ChEBI" id="CHEBI:17544"/>
        <dbReference type="EC" id="4.2.1.1"/>
    </reaction>
</comment>
<dbReference type="SMART" id="SM01057">
    <property type="entry name" value="Carb_anhydrase"/>
    <property type="match status" value="1"/>
</dbReference>
<evidence type="ECO:0000313" key="7">
    <source>
        <dbReference type="RefSeq" id="XP_025051034.1"/>
    </source>
</evidence>
<evidence type="ECO:0000313" key="6">
    <source>
        <dbReference type="Proteomes" id="UP000189705"/>
    </source>
</evidence>
<comment type="similarity">
    <text evidence="1 4">Belongs to the alpha-carbonic anhydrase family.</text>
</comment>
<accession>A0A3Q0FUL6</accession>
<dbReference type="KEGG" id="asn:102377079"/>
<sequence length="251" mass="27332">MSPSTPPLFWPRFLWLHPFSSSLLHTLSGSTLCLRTPTSFLVLPLLALPLLLSLAPPPVWSPLPPGPATWVKLGHCNGTRQSPVELSTHDAVPDPRLGPVALSGYGDARRLRSLHNTGHTVDVQLAEGLMLSGPGLPGHYRAQSFHLHWGQGEARPGSEHLLDGRRFSMELHVVHTKENLTLHEAMDDPEGVAVLAFFVQVRPHAWVLRGLGWSWEPGHLGSQGGGMGAAGLDQRAWEPGYLGPLPQFPHL</sequence>
<organism evidence="6 7">
    <name type="scientific">Alligator sinensis</name>
    <name type="common">Chinese alligator</name>
    <dbReference type="NCBI Taxonomy" id="38654"/>
    <lineage>
        <taxon>Eukaryota</taxon>
        <taxon>Metazoa</taxon>
        <taxon>Chordata</taxon>
        <taxon>Craniata</taxon>
        <taxon>Vertebrata</taxon>
        <taxon>Euteleostomi</taxon>
        <taxon>Archelosauria</taxon>
        <taxon>Archosauria</taxon>
        <taxon>Crocodylia</taxon>
        <taxon>Alligatoridae</taxon>
        <taxon>Alligatorinae</taxon>
        <taxon>Alligator</taxon>
    </lineage>
</organism>
<evidence type="ECO:0000256" key="3">
    <source>
        <dbReference type="ARBA" id="ARBA00022833"/>
    </source>
</evidence>
<dbReference type="Proteomes" id="UP000189705">
    <property type="component" value="Unplaced"/>
</dbReference>
<dbReference type="PROSITE" id="PS51144">
    <property type="entry name" value="ALPHA_CA_2"/>
    <property type="match status" value="1"/>
</dbReference>
<dbReference type="InParanoid" id="A0A3Q0FUL6"/>
<dbReference type="RefSeq" id="XP_025051034.1">
    <property type="nucleotide sequence ID" value="XM_025195249.1"/>
</dbReference>
<comment type="function">
    <text evidence="4">Reversible hydration of carbon dioxide.</text>
</comment>
<reference evidence="7" key="1">
    <citation type="submission" date="2025-08" db="UniProtKB">
        <authorList>
            <consortium name="RefSeq"/>
        </authorList>
    </citation>
    <scope>IDENTIFICATION</scope>
</reference>
<dbReference type="PANTHER" id="PTHR18952:SF200">
    <property type="entry name" value="CARBONIC ANHYDRASE"/>
    <property type="match status" value="1"/>
</dbReference>
<keyword evidence="2 4" id="KW-0479">Metal-binding</keyword>
<dbReference type="GO" id="GO:0008270">
    <property type="term" value="F:zinc ion binding"/>
    <property type="evidence" value="ECO:0007669"/>
    <property type="project" value="UniProtKB-UniRule"/>
</dbReference>
<comment type="cofactor">
    <cofactor evidence="4">
        <name>Zn(2+)</name>
        <dbReference type="ChEBI" id="CHEBI:29105"/>
    </cofactor>
</comment>
<dbReference type="STRING" id="38654.A0A3Q0FUL6"/>